<dbReference type="NCBIfam" id="TIGR01145">
    <property type="entry name" value="ATP_synt_delta"/>
    <property type="match status" value="1"/>
</dbReference>
<keyword evidence="4 8" id="KW-0406">Ion transport</keyword>
<comment type="caution">
    <text evidence="9">The sequence shown here is derived from an EMBL/GenBank/DDBJ whole genome shotgun (WGS) entry which is preliminary data.</text>
</comment>
<dbReference type="NCBIfam" id="NF009967">
    <property type="entry name" value="PRK13430.1"/>
    <property type="match status" value="1"/>
</dbReference>
<gene>
    <name evidence="8" type="primary">atpH</name>
    <name evidence="9" type="ORF">F8O04_06610</name>
</gene>
<dbReference type="GO" id="GO:0046933">
    <property type="term" value="F:proton-transporting ATP synthase activity, rotational mechanism"/>
    <property type="evidence" value="ECO:0007669"/>
    <property type="project" value="UniProtKB-UniRule"/>
</dbReference>
<keyword evidence="6 8" id="KW-0139">CF(1)</keyword>
<dbReference type="PANTHER" id="PTHR11910">
    <property type="entry name" value="ATP SYNTHASE DELTA CHAIN"/>
    <property type="match status" value="1"/>
</dbReference>
<comment type="similarity">
    <text evidence="8">Belongs to the ATPase delta chain family.</text>
</comment>
<organism evidence="9 10">
    <name type="scientific">Pseudoclavibacter endophyticus</name>
    <dbReference type="NCBI Taxonomy" id="1778590"/>
    <lineage>
        <taxon>Bacteria</taxon>
        <taxon>Bacillati</taxon>
        <taxon>Actinomycetota</taxon>
        <taxon>Actinomycetes</taxon>
        <taxon>Micrococcales</taxon>
        <taxon>Microbacteriaceae</taxon>
        <taxon>Pseudoclavibacter</taxon>
    </lineage>
</organism>
<evidence type="ECO:0000256" key="8">
    <source>
        <dbReference type="HAMAP-Rule" id="MF_01416"/>
    </source>
</evidence>
<dbReference type="RefSeq" id="WP_158028475.1">
    <property type="nucleotide sequence ID" value="NZ_BMHG01000001.1"/>
</dbReference>
<comment type="function">
    <text evidence="8">F(1)F(0) ATP synthase produces ATP from ADP in the presence of a proton or sodium gradient. F-type ATPases consist of two structural domains, F(1) containing the extramembraneous catalytic core and F(0) containing the membrane proton channel, linked together by a central stalk and a peripheral stalk. During catalysis, ATP synthesis in the catalytic domain of F(1) is coupled via a rotary mechanism of the central stalk subunits to proton translocation.</text>
</comment>
<keyword evidence="7 8" id="KW-0066">ATP synthesis</keyword>
<dbReference type="InterPro" id="IPR000711">
    <property type="entry name" value="ATPase_OSCP/dsu"/>
</dbReference>
<dbReference type="Pfam" id="PF00213">
    <property type="entry name" value="OSCP"/>
    <property type="match status" value="1"/>
</dbReference>
<comment type="function">
    <text evidence="8">This protein is part of the stalk that links CF(0) to CF(1). It either transmits conformational changes from CF(0) to CF(1) or is implicated in proton conduction.</text>
</comment>
<keyword evidence="2 8" id="KW-0813">Transport</keyword>
<dbReference type="PROSITE" id="PS00389">
    <property type="entry name" value="ATPASE_DELTA"/>
    <property type="match status" value="1"/>
</dbReference>
<reference evidence="9 10" key="1">
    <citation type="submission" date="2019-09" db="EMBL/GenBank/DDBJ databases">
        <title>Phylogeny of genus Pseudoclavibacter and closely related genus.</title>
        <authorList>
            <person name="Li Y."/>
        </authorList>
    </citation>
    <scope>NUCLEOTIDE SEQUENCE [LARGE SCALE GENOMIC DNA]</scope>
    <source>
        <strain evidence="9 10">EGI 60007</strain>
    </source>
</reference>
<proteinExistence type="inferred from homology"/>
<keyword evidence="3 8" id="KW-0375">Hydrogen ion transport</keyword>
<sequence>MGSATKHALRTLKGEVDRAAGATLATGAELFDAIDVIVQQSQLRQALADASADAAAKRAVVERVFGARFDPRAVSLIASASTQRWSNESEFALGLQELGVRAVSQFSGEHDRISQELQGFLDVVTSNPDLELTLGSKLSDPEGKRRIIDRVFASHLGEATLTILRHLVSLPAGRRTRRLVGWAQDIVADQASRQVATVTVARPIDEAQFARLQGALARHFGRPVTIAQVVDPAVIGGLRVQFGDDVIDSTVQSKLGHLRRQFA</sequence>
<keyword evidence="10" id="KW-1185">Reference proteome</keyword>
<accession>A0A6H9WQB0</accession>
<evidence type="ECO:0000256" key="2">
    <source>
        <dbReference type="ARBA" id="ARBA00022448"/>
    </source>
</evidence>
<evidence type="ECO:0000256" key="3">
    <source>
        <dbReference type="ARBA" id="ARBA00022781"/>
    </source>
</evidence>
<evidence type="ECO:0000256" key="6">
    <source>
        <dbReference type="ARBA" id="ARBA00023196"/>
    </source>
</evidence>
<dbReference type="GO" id="GO:0045259">
    <property type="term" value="C:proton-transporting ATP synthase complex"/>
    <property type="evidence" value="ECO:0007669"/>
    <property type="project" value="UniProtKB-KW"/>
</dbReference>
<evidence type="ECO:0000256" key="1">
    <source>
        <dbReference type="ARBA" id="ARBA00004370"/>
    </source>
</evidence>
<evidence type="ECO:0000256" key="7">
    <source>
        <dbReference type="ARBA" id="ARBA00023310"/>
    </source>
</evidence>
<dbReference type="GO" id="GO:0005886">
    <property type="term" value="C:plasma membrane"/>
    <property type="evidence" value="ECO:0007669"/>
    <property type="project" value="UniProtKB-SubCell"/>
</dbReference>
<name>A0A6H9WQB0_9MICO</name>
<dbReference type="HAMAP" id="MF_01416">
    <property type="entry name" value="ATP_synth_delta_bact"/>
    <property type="match status" value="1"/>
</dbReference>
<evidence type="ECO:0000313" key="9">
    <source>
        <dbReference type="EMBL" id="KAB1649891.1"/>
    </source>
</evidence>
<dbReference type="AlphaFoldDB" id="A0A6H9WQB0"/>
<dbReference type="EMBL" id="WBJY01000001">
    <property type="protein sequence ID" value="KAB1649891.1"/>
    <property type="molecule type" value="Genomic_DNA"/>
</dbReference>
<evidence type="ECO:0000256" key="4">
    <source>
        <dbReference type="ARBA" id="ARBA00023065"/>
    </source>
</evidence>
<dbReference type="InterPro" id="IPR020781">
    <property type="entry name" value="ATPase_OSCP/d_CS"/>
</dbReference>
<dbReference type="Proteomes" id="UP000431744">
    <property type="component" value="Unassembled WGS sequence"/>
</dbReference>
<comment type="subcellular location">
    <subcellularLocation>
        <location evidence="8">Cell membrane</location>
        <topology evidence="8">Peripheral membrane protein</topology>
    </subcellularLocation>
    <subcellularLocation>
        <location evidence="1">Membrane</location>
    </subcellularLocation>
</comment>
<dbReference type="OrthoDB" id="5242917at2"/>
<protein>
    <recommendedName>
        <fullName evidence="8">ATP synthase subunit delta</fullName>
    </recommendedName>
    <alternativeName>
        <fullName evidence="8">ATP synthase F(1) sector subunit delta</fullName>
    </alternativeName>
    <alternativeName>
        <fullName evidence="8">F-type ATPase subunit delta</fullName>
        <shortName evidence="8">F-ATPase subunit delta</shortName>
    </alternativeName>
</protein>
<keyword evidence="8" id="KW-1003">Cell membrane</keyword>
<evidence type="ECO:0000256" key="5">
    <source>
        <dbReference type="ARBA" id="ARBA00023136"/>
    </source>
</evidence>
<keyword evidence="5 8" id="KW-0472">Membrane</keyword>
<evidence type="ECO:0000313" key="10">
    <source>
        <dbReference type="Proteomes" id="UP000431744"/>
    </source>
</evidence>